<organism evidence="2 3">
    <name type="scientific">Forsythia ovata</name>
    <dbReference type="NCBI Taxonomy" id="205694"/>
    <lineage>
        <taxon>Eukaryota</taxon>
        <taxon>Viridiplantae</taxon>
        <taxon>Streptophyta</taxon>
        <taxon>Embryophyta</taxon>
        <taxon>Tracheophyta</taxon>
        <taxon>Spermatophyta</taxon>
        <taxon>Magnoliopsida</taxon>
        <taxon>eudicotyledons</taxon>
        <taxon>Gunneridae</taxon>
        <taxon>Pentapetalae</taxon>
        <taxon>asterids</taxon>
        <taxon>lamiids</taxon>
        <taxon>Lamiales</taxon>
        <taxon>Oleaceae</taxon>
        <taxon>Forsythieae</taxon>
        <taxon>Forsythia</taxon>
    </lineage>
</organism>
<accession>A0ABD1QCN1</accession>
<feature type="compositionally biased region" description="Polar residues" evidence="1">
    <location>
        <begin position="59"/>
        <end position="70"/>
    </location>
</feature>
<feature type="region of interest" description="Disordered" evidence="1">
    <location>
        <begin position="28"/>
        <end position="70"/>
    </location>
</feature>
<feature type="compositionally biased region" description="Basic and acidic residues" evidence="1">
    <location>
        <begin position="91"/>
        <end position="100"/>
    </location>
</feature>
<reference evidence="3" key="1">
    <citation type="submission" date="2024-07" db="EMBL/GenBank/DDBJ databases">
        <title>Two chromosome-level genome assemblies of Korean endemic species Abeliophyllum distichum and Forsythia ovata (Oleaceae).</title>
        <authorList>
            <person name="Jang H."/>
        </authorList>
    </citation>
    <scope>NUCLEOTIDE SEQUENCE [LARGE SCALE GENOMIC DNA]</scope>
</reference>
<comment type="caution">
    <text evidence="2">The sequence shown here is derived from an EMBL/GenBank/DDBJ whole genome shotgun (WGS) entry which is preliminary data.</text>
</comment>
<evidence type="ECO:0000313" key="2">
    <source>
        <dbReference type="EMBL" id="KAL2473965.1"/>
    </source>
</evidence>
<dbReference type="Proteomes" id="UP001604277">
    <property type="component" value="Unassembled WGS sequence"/>
</dbReference>
<sequence>MDVPVIGGRQHQDHLFIGCIPDERKEQVQTQAKGRLALKSGRSTSKGQTSVKSGRAVQKRNQSQNESLCGSTLQQNELLNQNSDAKLRARQKERLAKRNSTESSLSIEHRSGTESLSQLLPPSAQAESHLTASIPIEEKFSAIDFGDHGPTAEGPNNKIDSHLKLGDDITAESNAFLKLPFISVGQHIAKVPLSNEHLEGTSTINSLSDNLFPVIGLCAPNVNQMMPVERKFSRSYQRWYKQLSKG</sequence>
<gene>
    <name evidence="2" type="ORF">Fot_49701</name>
</gene>
<dbReference type="AlphaFoldDB" id="A0ABD1QCN1"/>
<evidence type="ECO:0000313" key="3">
    <source>
        <dbReference type="Proteomes" id="UP001604277"/>
    </source>
</evidence>
<proteinExistence type="predicted"/>
<dbReference type="EMBL" id="JBFOLJ010000015">
    <property type="protein sequence ID" value="KAL2473965.1"/>
    <property type="molecule type" value="Genomic_DNA"/>
</dbReference>
<feature type="compositionally biased region" description="Polar residues" evidence="1">
    <location>
        <begin position="113"/>
        <end position="128"/>
    </location>
</feature>
<feature type="region of interest" description="Disordered" evidence="1">
    <location>
        <begin position="91"/>
        <end position="128"/>
    </location>
</feature>
<protein>
    <submittedName>
        <fullName evidence="2">Protein CHROMATIN REMODELING 4</fullName>
    </submittedName>
</protein>
<evidence type="ECO:0000256" key="1">
    <source>
        <dbReference type="SAM" id="MobiDB-lite"/>
    </source>
</evidence>
<feature type="compositionally biased region" description="Polar residues" evidence="1">
    <location>
        <begin position="41"/>
        <end position="52"/>
    </location>
</feature>
<name>A0ABD1QCN1_9LAMI</name>
<keyword evidence="3" id="KW-1185">Reference proteome</keyword>